<dbReference type="PANTHER" id="PTHR30136">
    <property type="entry name" value="HELIX-TURN-HELIX TRANSCRIPTIONAL REGULATOR, ICLR FAMILY"/>
    <property type="match status" value="1"/>
</dbReference>
<dbReference type="Gene3D" id="1.10.10.10">
    <property type="entry name" value="Winged helix-like DNA-binding domain superfamily/Winged helix DNA-binding domain"/>
    <property type="match status" value="1"/>
</dbReference>
<dbReference type="InterPro" id="IPR014757">
    <property type="entry name" value="Tscrpt_reg_IclR_C"/>
</dbReference>
<organism evidence="6 7">
    <name type="scientific">Occultella gossypii</name>
    <dbReference type="NCBI Taxonomy" id="2800820"/>
    <lineage>
        <taxon>Bacteria</taxon>
        <taxon>Bacillati</taxon>
        <taxon>Actinomycetota</taxon>
        <taxon>Actinomycetes</taxon>
        <taxon>Micrococcales</taxon>
        <taxon>Ruaniaceae</taxon>
        <taxon>Occultella</taxon>
    </lineage>
</organism>
<dbReference type="InterPro" id="IPR036388">
    <property type="entry name" value="WH-like_DNA-bd_sf"/>
</dbReference>
<dbReference type="PROSITE" id="PS51078">
    <property type="entry name" value="ICLR_ED"/>
    <property type="match status" value="1"/>
</dbReference>
<protein>
    <submittedName>
        <fullName evidence="6">IclR family transcriptional regulator</fullName>
    </submittedName>
</protein>
<dbReference type="Proteomes" id="UP000826651">
    <property type="component" value="Unassembled WGS sequence"/>
</dbReference>
<evidence type="ECO:0000259" key="4">
    <source>
        <dbReference type="PROSITE" id="PS51077"/>
    </source>
</evidence>
<evidence type="ECO:0000313" key="6">
    <source>
        <dbReference type="EMBL" id="MBZ2196041.1"/>
    </source>
</evidence>
<dbReference type="Pfam" id="PF09339">
    <property type="entry name" value="HTH_IclR"/>
    <property type="match status" value="1"/>
</dbReference>
<name>A0ABS7S6R3_9MICO</name>
<dbReference type="InterPro" id="IPR036390">
    <property type="entry name" value="WH_DNA-bd_sf"/>
</dbReference>
<dbReference type="Pfam" id="PF01614">
    <property type="entry name" value="IclR_C"/>
    <property type="match status" value="1"/>
</dbReference>
<accession>A0ABS7S6R3</accession>
<feature type="domain" description="IclR-ED" evidence="5">
    <location>
        <begin position="71"/>
        <end position="254"/>
    </location>
</feature>
<dbReference type="SUPFAM" id="SSF46785">
    <property type="entry name" value="Winged helix' DNA-binding domain"/>
    <property type="match status" value="1"/>
</dbReference>
<reference evidence="6 7" key="1">
    <citation type="submission" date="2021-04" db="EMBL/GenBank/DDBJ databases">
        <title>Ruania sp. nov., isolated from sandy soil of mangrove forest.</title>
        <authorList>
            <person name="Ge X."/>
            <person name="Huang R."/>
            <person name="Liu W."/>
        </authorList>
    </citation>
    <scope>NUCLEOTIDE SEQUENCE [LARGE SCALE GENOMIC DNA]</scope>
    <source>
        <strain evidence="6 7">N2-46</strain>
    </source>
</reference>
<dbReference type="InterPro" id="IPR029016">
    <property type="entry name" value="GAF-like_dom_sf"/>
</dbReference>
<dbReference type="PANTHER" id="PTHR30136:SF24">
    <property type="entry name" value="HTH-TYPE TRANSCRIPTIONAL REPRESSOR ALLR"/>
    <property type="match status" value="1"/>
</dbReference>
<keyword evidence="3" id="KW-0804">Transcription</keyword>
<keyword evidence="7" id="KW-1185">Reference proteome</keyword>
<dbReference type="InterPro" id="IPR050707">
    <property type="entry name" value="HTH_MetabolicPath_Reg"/>
</dbReference>
<gene>
    <name evidence="6" type="ORF">KCQ71_07740</name>
</gene>
<keyword evidence="1" id="KW-0805">Transcription regulation</keyword>
<evidence type="ECO:0000259" key="5">
    <source>
        <dbReference type="PROSITE" id="PS51078"/>
    </source>
</evidence>
<dbReference type="Gene3D" id="3.30.450.40">
    <property type="match status" value="1"/>
</dbReference>
<dbReference type="PROSITE" id="PS51077">
    <property type="entry name" value="HTH_ICLR"/>
    <property type="match status" value="1"/>
</dbReference>
<keyword evidence="2" id="KW-0238">DNA-binding</keyword>
<dbReference type="SUPFAM" id="SSF55781">
    <property type="entry name" value="GAF domain-like"/>
    <property type="match status" value="1"/>
</dbReference>
<feature type="domain" description="HTH iclR-type" evidence="4">
    <location>
        <begin position="9"/>
        <end position="70"/>
    </location>
</feature>
<evidence type="ECO:0000256" key="3">
    <source>
        <dbReference type="ARBA" id="ARBA00023163"/>
    </source>
</evidence>
<sequence>MDTERRTGAPALARGLRVLELLADSESLSLTEVAVALDLPKSSAHHLIGALVEAGWAERDPVTMRVTLGLRAWEVGQAYDGAQSLSQRARPFMDAVRDSTGETVRLAIRSGADQVCLAKSHGTHKLVFDQRIGARLPCHATGLGKALLTALDDAGLTELYGNGGLEVFTEHTRPDVASLRADVAAARERGWAEDDGEYILGVRCVAVPVFDRDGEVVAALSVSGTTARFSAEQADRCRHELQQAAGELAQRLGEHTLPA</sequence>
<proteinExistence type="predicted"/>
<dbReference type="SMART" id="SM00346">
    <property type="entry name" value="HTH_ICLR"/>
    <property type="match status" value="1"/>
</dbReference>
<evidence type="ECO:0000256" key="2">
    <source>
        <dbReference type="ARBA" id="ARBA00023125"/>
    </source>
</evidence>
<dbReference type="EMBL" id="JAGSHT010000007">
    <property type="protein sequence ID" value="MBZ2196041.1"/>
    <property type="molecule type" value="Genomic_DNA"/>
</dbReference>
<dbReference type="RefSeq" id="WP_223404525.1">
    <property type="nucleotide sequence ID" value="NZ_JAGSHT010000007.1"/>
</dbReference>
<comment type="caution">
    <text evidence="6">The sequence shown here is derived from an EMBL/GenBank/DDBJ whole genome shotgun (WGS) entry which is preliminary data.</text>
</comment>
<evidence type="ECO:0000256" key="1">
    <source>
        <dbReference type="ARBA" id="ARBA00023015"/>
    </source>
</evidence>
<dbReference type="InterPro" id="IPR005471">
    <property type="entry name" value="Tscrpt_reg_IclR_N"/>
</dbReference>
<evidence type="ECO:0000313" key="7">
    <source>
        <dbReference type="Proteomes" id="UP000826651"/>
    </source>
</evidence>